<dbReference type="EMBL" id="CP089982">
    <property type="protein sequence ID" value="WXA99922.1"/>
    <property type="molecule type" value="Genomic_DNA"/>
</dbReference>
<accession>A0ABZ2KQC5</accession>
<dbReference type="Proteomes" id="UP001379533">
    <property type="component" value="Chromosome"/>
</dbReference>
<gene>
    <name evidence="2" type="ORF">LZC95_24290</name>
</gene>
<evidence type="ECO:0000313" key="2">
    <source>
        <dbReference type="EMBL" id="WXA99922.1"/>
    </source>
</evidence>
<sequence>MKSKMRPRDCPCHSGARYSACCEPFHTGASQAPTPEALMRSRYAAFALGLGAYLVETLAADHPDRAVPHEALARELSRAREKQRFMGLEIRETSASDERGEVLFHARIFERGQDRSFTERSQFVKENGAWRYASGDVKA</sequence>
<reference evidence="2 3" key="1">
    <citation type="submission" date="2021-12" db="EMBL/GenBank/DDBJ databases">
        <title>Discovery of the Pendulisporaceae a myxobacterial family with distinct sporulation behavior and unique specialized metabolism.</title>
        <authorList>
            <person name="Garcia R."/>
            <person name="Popoff A."/>
            <person name="Bader C.D."/>
            <person name="Loehr J."/>
            <person name="Walesch S."/>
            <person name="Walt C."/>
            <person name="Boldt J."/>
            <person name="Bunk B."/>
            <person name="Haeckl F.J.F.P.J."/>
            <person name="Gunesch A.P."/>
            <person name="Birkelbach J."/>
            <person name="Nuebel U."/>
            <person name="Pietschmann T."/>
            <person name="Bach T."/>
            <person name="Mueller R."/>
        </authorList>
    </citation>
    <scope>NUCLEOTIDE SEQUENCE [LARGE SCALE GENOMIC DNA]</scope>
    <source>
        <strain evidence="2 3">MSr12523</strain>
    </source>
</reference>
<feature type="domain" description="YchJ-like middle NTF2-like" evidence="1">
    <location>
        <begin position="34"/>
        <end position="135"/>
    </location>
</feature>
<organism evidence="2 3">
    <name type="scientific">Pendulispora brunnea</name>
    <dbReference type="NCBI Taxonomy" id="2905690"/>
    <lineage>
        <taxon>Bacteria</taxon>
        <taxon>Pseudomonadati</taxon>
        <taxon>Myxococcota</taxon>
        <taxon>Myxococcia</taxon>
        <taxon>Myxococcales</taxon>
        <taxon>Sorangiineae</taxon>
        <taxon>Pendulisporaceae</taxon>
        <taxon>Pendulispora</taxon>
    </lineage>
</organism>
<dbReference type="InterPro" id="IPR032710">
    <property type="entry name" value="NTF2-like_dom_sf"/>
</dbReference>
<dbReference type="PANTHER" id="PTHR33747">
    <property type="entry name" value="UPF0225 PROTEIN SCO1677"/>
    <property type="match status" value="1"/>
</dbReference>
<evidence type="ECO:0000313" key="3">
    <source>
        <dbReference type="Proteomes" id="UP001379533"/>
    </source>
</evidence>
<dbReference type="Gene3D" id="3.10.450.50">
    <property type="match status" value="1"/>
</dbReference>
<keyword evidence="3" id="KW-1185">Reference proteome</keyword>
<name>A0ABZ2KQC5_9BACT</name>
<evidence type="ECO:0000259" key="1">
    <source>
        <dbReference type="Pfam" id="PF17775"/>
    </source>
</evidence>
<dbReference type="RefSeq" id="WP_394850563.1">
    <property type="nucleotide sequence ID" value="NZ_CP089982.1"/>
</dbReference>
<dbReference type="Pfam" id="PF17775">
    <property type="entry name" value="YchJ_M-like"/>
    <property type="match status" value="1"/>
</dbReference>
<dbReference type="InterPro" id="IPR048469">
    <property type="entry name" value="YchJ-like_M"/>
</dbReference>
<protein>
    <recommendedName>
        <fullName evidence="1">YchJ-like middle NTF2-like domain-containing protein</fullName>
    </recommendedName>
</protein>
<dbReference type="SUPFAM" id="SSF54427">
    <property type="entry name" value="NTF2-like"/>
    <property type="match status" value="1"/>
</dbReference>
<dbReference type="PANTHER" id="PTHR33747:SF1">
    <property type="entry name" value="ADENYLATE CYCLASE-ASSOCIATED CAP C-TERMINAL DOMAIN-CONTAINING PROTEIN"/>
    <property type="match status" value="1"/>
</dbReference>
<proteinExistence type="predicted"/>